<proteinExistence type="predicted"/>
<reference evidence="2" key="1">
    <citation type="submission" date="2020-04" db="EMBL/GenBank/DDBJ databases">
        <title>Description of novel Gluconacetobacter.</title>
        <authorList>
            <person name="Sombolestani A."/>
        </authorList>
    </citation>
    <scope>NUCLEOTIDE SEQUENCE [LARGE SCALE GENOMIC DNA]</scope>
    <source>
        <strain evidence="2">LMG 27748</strain>
    </source>
</reference>
<protein>
    <recommendedName>
        <fullName evidence="3">Terminase</fullName>
    </recommendedName>
</protein>
<evidence type="ECO:0008006" key="3">
    <source>
        <dbReference type="Google" id="ProtNLM"/>
    </source>
</evidence>
<dbReference type="Proteomes" id="UP000630952">
    <property type="component" value="Unassembled WGS sequence"/>
</dbReference>
<dbReference type="EMBL" id="JABCQO010000008">
    <property type="protein sequence ID" value="MBF0877247.1"/>
    <property type="molecule type" value="Genomic_DNA"/>
</dbReference>
<gene>
    <name evidence="1" type="ORF">HKD21_10360</name>
</gene>
<evidence type="ECO:0000313" key="1">
    <source>
        <dbReference type="EMBL" id="MBF0877247.1"/>
    </source>
</evidence>
<reference evidence="1 2" key="2">
    <citation type="submission" date="2020-11" db="EMBL/GenBank/DDBJ databases">
        <title>Description of novel Gluconobacter species.</title>
        <authorList>
            <person name="Cleenwerck I."/>
            <person name="Cnockaert M."/>
            <person name="Borremans W."/>
            <person name="Wieme A.D."/>
            <person name="De Vuyst L."/>
            <person name="Vandamme P."/>
        </authorList>
    </citation>
    <scope>NUCLEOTIDE SEQUENCE [LARGE SCALE GENOMIC DNA]</scope>
    <source>
        <strain evidence="1 2">LMG 27748</strain>
    </source>
</reference>
<accession>A0ABR9YFX6</accession>
<evidence type="ECO:0000313" key="2">
    <source>
        <dbReference type="Proteomes" id="UP000630952"/>
    </source>
</evidence>
<sequence length="147" mass="16749">MAKGRTTTKTTRSTRNPREIFLQHLRKTSNISESARIALIDRATAYKWREADPEFARAWEDAIDEATDALEAEARRRALDGHEEYVISMGQIVRDPETGKPLVQRKFSDSLTTLLLKAHRPEKYRERHDVQQSGAIAVTITSDDNAL</sequence>
<name>A0ABR9YFX6_9PROT</name>
<keyword evidence="2" id="KW-1185">Reference proteome</keyword>
<comment type="caution">
    <text evidence="1">The sequence shown here is derived from an EMBL/GenBank/DDBJ whole genome shotgun (WGS) entry which is preliminary data.</text>
</comment>
<organism evidence="1 2">
    <name type="scientific">Gluconobacter cerevisiae</name>
    <dbReference type="NCBI Taxonomy" id="1379734"/>
    <lineage>
        <taxon>Bacteria</taxon>
        <taxon>Pseudomonadati</taxon>
        <taxon>Pseudomonadota</taxon>
        <taxon>Alphaproteobacteria</taxon>
        <taxon>Acetobacterales</taxon>
        <taxon>Acetobacteraceae</taxon>
        <taxon>Gluconobacter</taxon>
    </lineage>
</organism>